<gene>
    <name evidence="2" type="ORF">METZ01_LOCUS137930</name>
</gene>
<reference evidence="2" key="1">
    <citation type="submission" date="2018-05" db="EMBL/GenBank/DDBJ databases">
        <authorList>
            <person name="Lanie J.A."/>
            <person name="Ng W.-L."/>
            <person name="Kazmierczak K.M."/>
            <person name="Andrzejewski T.M."/>
            <person name="Davidsen T.M."/>
            <person name="Wayne K.J."/>
            <person name="Tettelin H."/>
            <person name="Glass J.I."/>
            <person name="Rusch D."/>
            <person name="Podicherti R."/>
            <person name="Tsui H.-C.T."/>
            <person name="Winkler M.E."/>
        </authorList>
    </citation>
    <scope>NUCLEOTIDE SEQUENCE</scope>
</reference>
<protein>
    <recommendedName>
        <fullName evidence="1">SGNH hydrolase-type esterase domain-containing protein</fullName>
    </recommendedName>
</protein>
<sequence>MKNILCFGDSNTWGYSPQEGNRFSPDVRWTGTLQKILGNDYRIIEEGLNGRTTFVNEEGDEARPLRSGSDVLQIILESHRPLDFVIIMLGTNDLKVEFNLSAEEIAQGAKDLCETVLNSEYLADNIPQILLISPTLIGSTIMPDQEEFFNQARKKSFQFAEFFEKAAAEAGVHFLDAARLVKVSEVDGVHWDADQHQEFGKVLAELIEQILLE</sequence>
<dbReference type="PANTHER" id="PTHR30383">
    <property type="entry name" value="THIOESTERASE 1/PROTEASE 1/LYSOPHOSPHOLIPASE L1"/>
    <property type="match status" value="1"/>
</dbReference>
<accession>A0A381Z711</accession>
<evidence type="ECO:0000313" key="2">
    <source>
        <dbReference type="EMBL" id="SVA85076.1"/>
    </source>
</evidence>
<proteinExistence type="predicted"/>
<dbReference type="Pfam" id="PF13472">
    <property type="entry name" value="Lipase_GDSL_2"/>
    <property type="match status" value="1"/>
</dbReference>
<name>A0A381Z711_9ZZZZ</name>
<dbReference type="Gene3D" id="3.40.50.1110">
    <property type="entry name" value="SGNH hydrolase"/>
    <property type="match status" value="1"/>
</dbReference>
<dbReference type="PANTHER" id="PTHR30383:SF29">
    <property type="entry name" value="SGNH HYDROLASE-TYPE ESTERASE DOMAIN-CONTAINING PROTEIN"/>
    <property type="match status" value="1"/>
</dbReference>
<dbReference type="CDD" id="cd01839">
    <property type="entry name" value="SGNH_arylesterase_like"/>
    <property type="match status" value="1"/>
</dbReference>
<feature type="domain" description="SGNH hydrolase-type esterase" evidence="1">
    <location>
        <begin position="6"/>
        <end position="194"/>
    </location>
</feature>
<dbReference type="AlphaFoldDB" id="A0A381Z711"/>
<dbReference type="InterPro" id="IPR036514">
    <property type="entry name" value="SGNH_hydro_sf"/>
</dbReference>
<dbReference type="InterPro" id="IPR051532">
    <property type="entry name" value="Ester_Hydrolysis_Enzymes"/>
</dbReference>
<dbReference type="InterPro" id="IPR013830">
    <property type="entry name" value="SGNH_hydro"/>
</dbReference>
<dbReference type="SUPFAM" id="SSF52266">
    <property type="entry name" value="SGNH hydrolase"/>
    <property type="match status" value="1"/>
</dbReference>
<evidence type="ECO:0000259" key="1">
    <source>
        <dbReference type="Pfam" id="PF13472"/>
    </source>
</evidence>
<dbReference type="EMBL" id="UINC01020212">
    <property type="protein sequence ID" value="SVA85076.1"/>
    <property type="molecule type" value="Genomic_DNA"/>
</dbReference>
<organism evidence="2">
    <name type="scientific">marine metagenome</name>
    <dbReference type="NCBI Taxonomy" id="408172"/>
    <lineage>
        <taxon>unclassified sequences</taxon>
        <taxon>metagenomes</taxon>
        <taxon>ecological metagenomes</taxon>
    </lineage>
</organism>